<dbReference type="PROSITE" id="PS51000">
    <property type="entry name" value="HTH_DEOR_2"/>
    <property type="match status" value="1"/>
</dbReference>
<dbReference type="InterPro" id="IPR014036">
    <property type="entry name" value="DeoR-like_C"/>
</dbReference>
<reference evidence="5 6" key="1">
    <citation type="submission" date="2018-11" db="EMBL/GenBank/DDBJ databases">
        <title>Genomic Encyclopedia of Type Strains, Phase IV (KMG-IV): sequencing the most valuable type-strain genomes for metagenomic binning, comparative biology and taxonomic classification.</title>
        <authorList>
            <person name="Goeker M."/>
        </authorList>
    </citation>
    <scope>NUCLEOTIDE SEQUENCE [LARGE SCALE GENOMIC DNA]</scope>
    <source>
        <strain evidence="5 6">DSM 26537</strain>
    </source>
</reference>
<evidence type="ECO:0000259" key="4">
    <source>
        <dbReference type="PROSITE" id="PS51000"/>
    </source>
</evidence>
<dbReference type="PRINTS" id="PR00037">
    <property type="entry name" value="HTHLACR"/>
</dbReference>
<dbReference type="PROSITE" id="PS00894">
    <property type="entry name" value="HTH_DEOR_1"/>
    <property type="match status" value="1"/>
</dbReference>
<evidence type="ECO:0000256" key="1">
    <source>
        <dbReference type="ARBA" id="ARBA00023015"/>
    </source>
</evidence>
<dbReference type="Pfam" id="PF00455">
    <property type="entry name" value="DeoRC"/>
    <property type="match status" value="1"/>
</dbReference>
<evidence type="ECO:0000256" key="2">
    <source>
        <dbReference type="ARBA" id="ARBA00023125"/>
    </source>
</evidence>
<dbReference type="Proteomes" id="UP000273083">
    <property type="component" value="Unassembled WGS sequence"/>
</dbReference>
<dbReference type="RefSeq" id="WP_123608297.1">
    <property type="nucleotide sequence ID" value="NZ_RJVG01000002.1"/>
</dbReference>
<evidence type="ECO:0000256" key="3">
    <source>
        <dbReference type="ARBA" id="ARBA00023163"/>
    </source>
</evidence>
<sequence length="249" mass="28094">MLAAERHLKIIEIISETGSAQVEQLSKILDVSPMTIRRDLEKLQEGNMIERCHGGAVMKQEVNYFEKRKTHPGEKVKIAQKSADYVKNGDTIFLDAGTTTYEIAKLIKNMQDLTVITNDIEIASLLKNSDVELLVCGGNMQKSTGGMYGLFANQMMENVRLNIGFFGAASIDENFNVLTPTMDKVSFKRLVLKNCQRSFLVVDDSKFNRKALLKINNFKDYTGVITNKIFTRKELKSLDELGIRMITVK</sequence>
<dbReference type="GO" id="GO:0003677">
    <property type="term" value="F:DNA binding"/>
    <property type="evidence" value="ECO:0007669"/>
    <property type="project" value="UniProtKB-KW"/>
</dbReference>
<name>A0A3N1XVG9_9FIRM</name>
<evidence type="ECO:0000313" key="5">
    <source>
        <dbReference type="EMBL" id="ROR30603.1"/>
    </source>
</evidence>
<dbReference type="AlphaFoldDB" id="A0A3N1XVG9"/>
<dbReference type="SUPFAM" id="SSF46785">
    <property type="entry name" value="Winged helix' DNA-binding domain"/>
    <property type="match status" value="1"/>
</dbReference>
<protein>
    <submittedName>
        <fullName evidence="5">DeoR family transcriptional regulator</fullName>
    </submittedName>
</protein>
<dbReference type="InterPro" id="IPR036388">
    <property type="entry name" value="WH-like_DNA-bd_sf"/>
</dbReference>
<accession>A0A3N1XVG9</accession>
<dbReference type="PANTHER" id="PTHR30363:SF46">
    <property type="entry name" value="LYSR FAMILY TRANSCRIPTIONAL REGULATOR"/>
    <property type="match status" value="1"/>
</dbReference>
<organism evidence="5 6">
    <name type="scientific">Mobilisporobacter senegalensis</name>
    <dbReference type="NCBI Taxonomy" id="1329262"/>
    <lineage>
        <taxon>Bacteria</taxon>
        <taxon>Bacillati</taxon>
        <taxon>Bacillota</taxon>
        <taxon>Clostridia</taxon>
        <taxon>Lachnospirales</taxon>
        <taxon>Lachnospiraceae</taxon>
        <taxon>Mobilisporobacter</taxon>
    </lineage>
</organism>
<dbReference type="SMART" id="SM01134">
    <property type="entry name" value="DeoRC"/>
    <property type="match status" value="1"/>
</dbReference>
<dbReference type="InterPro" id="IPR036390">
    <property type="entry name" value="WH_DNA-bd_sf"/>
</dbReference>
<keyword evidence="2" id="KW-0238">DNA-binding</keyword>
<dbReference type="SMART" id="SM00420">
    <property type="entry name" value="HTH_DEOR"/>
    <property type="match status" value="1"/>
</dbReference>
<dbReference type="Pfam" id="PF08220">
    <property type="entry name" value="HTH_DeoR"/>
    <property type="match status" value="1"/>
</dbReference>
<feature type="domain" description="HTH deoR-type" evidence="4">
    <location>
        <begin position="3"/>
        <end position="58"/>
    </location>
</feature>
<gene>
    <name evidence="5" type="ORF">EDD66_102256</name>
</gene>
<dbReference type="InterPro" id="IPR001034">
    <property type="entry name" value="DeoR_HTH"/>
</dbReference>
<keyword evidence="6" id="KW-1185">Reference proteome</keyword>
<keyword evidence="3" id="KW-0804">Transcription</keyword>
<comment type="caution">
    <text evidence="5">The sequence shown here is derived from an EMBL/GenBank/DDBJ whole genome shotgun (WGS) entry which is preliminary data.</text>
</comment>
<dbReference type="SUPFAM" id="SSF100950">
    <property type="entry name" value="NagB/RpiA/CoA transferase-like"/>
    <property type="match status" value="1"/>
</dbReference>
<proteinExistence type="predicted"/>
<dbReference type="InterPro" id="IPR018356">
    <property type="entry name" value="Tscrpt_reg_HTH_DeoR_CS"/>
</dbReference>
<dbReference type="Gene3D" id="3.40.50.1360">
    <property type="match status" value="1"/>
</dbReference>
<dbReference type="PANTHER" id="PTHR30363">
    <property type="entry name" value="HTH-TYPE TRANSCRIPTIONAL REGULATOR SRLR-RELATED"/>
    <property type="match status" value="1"/>
</dbReference>
<evidence type="ECO:0000313" key="6">
    <source>
        <dbReference type="Proteomes" id="UP000273083"/>
    </source>
</evidence>
<dbReference type="OrthoDB" id="9797223at2"/>
<dbReference type="InterPro" id="IPR050313">
    <property type="entry name" value="Carb_Metab_HTH_regulators"/>
</dbReference>
<dbReference type="Gene3D" id="1.10.10.10">
    <property type="entry name" value="Winged helix-like DNA-binding domain superfamily/Winged helix DNA-binding domain"/>
    <property type="match status" value="1"/>
</dbReference>
<dbReference type="EMBL" id="RJVG01000002">
    <property type="protein sequence ID" value="ROR30603.1"/>
    <property type="molecule type" value="Genomic_DNA"/>
</dbReference>
<dbReference type="GO" id="GO:0003700">
    <property type="term" value="F:DNA-binding transcription factor activity"/>
    <property type="evidence" value="ECO:0007669"/>
    <property type="project" value="InterPro"/>
</dbReference>
<keyword evidence="1" id="KW-0805">Transcription regulation</keyword>
<dbReference type="InterPro" id="IPR037171">
    <property type="entry name" value="NagB/RpiA_transferase-like"/>
</dbReference>